<gene>
    <name evidence="10" type="ORF">GWI33_002503</name>
</gene>
<evidence type="ECO:0000256" key="2">
    <source>
        <dbReference type="ARBA" id="ARBA00009672"/>
    </source>
</evidence>
<evidence type="ECO:0000256" key="3">
    <source>
        <dbReference type="ARBA" id="ARBA00022946"/>
    </source>
</evidence>
<keyword evidence="5" id="KW-0496">Mitochondrion</keyword>
<organism evidence="10 11">
    <name type="scientific">Rhynchophorus ferrugineus</name>
    <name type="common">Red palm weevil</name>
    <name type="synonym">Curculio ferrugineus</name>
    <dbReference type="NCBI Taxonomy" id="354439"/>
    <lineage>
        <taxon>Eukaryota</taxon>
        <taxon>Metazoa</taxon>
        <taxon>Ecdysozoa</taxon>
        <taxon>Arthropoda</taxon>
        <taxon>Hexapoda</taxon>
        <taxon>Insecta</taxon>
        <taxon>Pterygota</taxon>
        <taxon>Neoptera</taxon>
        <taxon>Endopterygota</taxon>
        <taxon>Coleoptera</taxon>
        <taxon>Polyphaga</taxon>
        <taxon>Cucujiformia</taxon>
        <taxon>Curculionidae</taxon>
        <taxon>Dryophthorinae</taxon>
        <taxon>Rhynchophorus</taxon>
    </lineage>
</organism>
<comment type="caution">
    <text evidence="10">The sequence shown here is derived from an EMBL/GenBank/DDBJ whole genome shotgun (WGS) entry which is preliminary data.</text>
</comment>
<proteinExistence type="inferred from homology"/>
<dbReference type="OrthoDB" id="5988811at2759"/>
<dbReference type="EMBL" id="JAACXV010000016">
    <property type="protein sequence ID" value="KAF7287126.1"/>
    <property type="molecule type" value="Genomic_DNA"/>
</dbReference>
<dbReference type="Proteomes" id="UP000625711">
    <property type="component" value="Unassembled WGS sequence"/>
</dbReference>
<keyword evidence="6" id="KW-0687">Ribonucleoprotein</keyword>
<comment type="subcellular location">
    <subcellularLocation>
        <location evidence="1">Mitochondrion</location>
    </subcellularLocation>
</comment>
<dbReference type="Pfam" id="PF14943">
    <property type="entry name" value="MRP-S26"/>
    <property type="match status" value="1"/>
</dbReference>
<feature type="coiled-coil region" evidence="9">
    <location>
        <begin position="112"/>
        <end position="157"/>
    </location>
</feature>
<sequence>MFHVARKINLLNISTDSINSSYTNLQTIRWRKPRWIPIARTKRFRVPARTTIPEDEALEIKRIYNNYHTAVKSLRRYLSNKYSTYFQSSLDPEEILKVFKQDFVRCSAINDKWNAEQKILREKRVAEQLEEELNYARNRIELELIKEEEKLEIIEDIVRKEKIASSDFITPENIDLAIEQAITNEVDYNFAIDTNGEKIIGRENRPITEESKIAIKQ</sequence>
<reference evidence="10" key="1">
    <citation type="submission" date="2020-08" db="EMBL/GenBank/DDBJ databases">
        <title>Genome sequencing and assembly of the red palm weevil Rhynchophorus ferrugineus.</title>
        <authorList>
            <person name="Dias G.B."/>
            <person name="Bergman C.M."/>
            <person name="Manee M."/>
        </authorList>
    </citation>
    <scope>NUCLEOTIDE SEQUENCE</scope>
    <source>
        <strain evidence="10">AA-2017</strain>
        <tissue evidence="10">Whole larva</tissue>
    </source>
</reference>
<dbReference type="PANTHER" id="PTHR21035:SF2">
    <property type="entry name" value="SMALL RIBOSOMAL SUBUNIT PROTEIN MS26"/>
    <property type="match status" value="1"/>
</dbReference>
<name>A0A834ML21_RHYFE</name>
<comment type="similarity">
    <text evidence="2">Belongs to the mitochondrion-specific ribosomal protein mS26 family.</text>
</comment>
<dbReference type="InterPro" id="IPR026140">
    <property type="entry name" value="Ribosomal_mS26"/>
</dbReference>
<dbReference type="AlphaFoldDB" id="A0A834ML21"/>
<keyword evidence="3" id="KW-0809">Transit peptide</keyword>
<evidence type="ECO:0000256" key="4">
    <source>
        <dbReference type="ARBA" id="ARBA00022980"/>
    </source>
</evidence>
<evidence type="ECO:0000256" key="8">
    <source>
        <dbReference type="ARBA" id="ARBA00035344"/>
    </source>
</evidence>
<dbReference type="GO" id="GO:0005763">
    <property type="term" value="C:mitochondrial small ribosomal subunit"/>
    <property type="evidence" value="ECO:0007669"/>
    <property type="project" value="InterPro"/>
</dbReference>
<evidence type="ECO:0000256" key="1">
    <source>
        <dbReference type="ARBA" id="ARBA00004173"/>
    </source>
</evidence>
<evidence type="ECO:0000313" key="10">
    <source>
        <dbReference type="EMBL" id="KAF7287126.1"/>
    </source>
</evidence>
<keyword evidence="9" id="KW-0175">Coiled coil</keyword>
<evidence type="ECO:0000256" key="7">
    <source>
        <dbReference type="ARBA" id="ARBA00035138"/>
    </source>
</evidence>
<keyword evidence="11" id="KW-1185">Reference proteome</keyword>
<evidence type="ECO:0000256" key="9">
    <source>
        <dbReference type="SAM" id="Coils"/>
    </source>
</evidence>
<keyword evidence="4" id="KW-0689">Ribosomal protein</keyword>
<evidence type="ECO:0000313" key="11">
    <source>
        <dbReference type="Proteomes" id="UP000625711"/>
    </source>
</evidence>
<evidence type="ECO:0000256" key="5">
    <source>
        <dbReference type="ARBA" id="ARBA00023128"/>
    </source>
</evidence>
<evidence type="ECO:0000256" key="6">
    <source>
        <dbReference type="ARBA" id="ARBA00023274"/>
    </source>
</evidence>
<dbReference type="PANTHER" id="PTHR21035">
    <property type="entry name" value="28S RIBOSOMAL PROTEIN S26, MITOCHONDRIAL"/>
    <property type="match status" value="1"/>
</dbReference>
<accession>A0A834ML21</accession>
<protein>
    <recommendedName>
        <fullName evidence="7">Small ribosomal subunit protein mS26</fullName>
    </recommendedName>
    <alternativeName>
        <fullName evidence="8">28S ribosomal protein S26, mitochondrial</fullName>
    </alternativeName>
</protein>